<evidence type="ECO:0000256" key="2">
    <source>
        <dbReference type="ARBA" id="ARBA00012438"/>
    </source>
</evidence>
<evidence type="ECO:0000313" key="11">
    <source>
        <dbReference type="Proteomes" id="UP000050509"/>
    </source>
</evidence>
<dbReference type="Pfam" id="PF02518">
    <property type="entry name" value="HATPase_c"/>
    <property type="match status" value="1"/>
</dbReference>
<dbReference type="PANTHER" id="PTHR24421">
    <property type="entry name" value="NITRATE/NITRITE SENSOR PROTEIN NARX-RELATED"/>
    <property type="match status" value="1"/>
</dbReference>
<evidence type="ECO:0000256" key="6">
    <source>
        <dbReference type="ARBA" id="ARBA00022777"/>
    </source>
</evidence>
<accession>A0A0P9DI03</accession>
<dbReference type="SMART" id="SM00387">
    <property type="entry name" value="HATPase_c"/>
    <property type="match status" value="1"/>
</dbReference>
<protein>
    <recommendedName>
        <fullName evidence="2">histidine kinase</fullName>
        <ecNumber evidence="2">2.7.13.3</ecNumber>
    </recommendedName>
</protein>
<feature type="domain" description="Histidine kinase" evidence="9">
    <location>
        <begin position="238"/>
        <end position="333"/>
    </location>
</feature>
<evidence type="ECO:0000256" key="5">
    <source>
        <dbReference type="ARBA" id="ARBA00022741"/>
    </source>
</evidence>
<gene>
    <name evidence="10" type="ORF">SE17_12020</name>
</gene>
<evidence type="ECO:0000256" key="7">
    <source>
        <dbReference type="ARBA" id="ARBA00022840"/>
    </source>
</evidence>
<dbReference type="CDD" id="cd16917">
    <property type="entry name" value="HATPase_UhpB-NarQ-NarX-like"/>
    <property type="match status" value="1"/>
</dbReference>
<evidence type="ECO:0000313" key="10">
    <source>
        <dbReference type="EMBL" id="KPV53025.1"/>
    </source>
</evidence>
<evidence type="ECO:0000256" key="3">
    <source>
        <dbReference type="ARBA" id="ARBA00022553"/>
    </source>
</evidence>
<keyword evidence="11" id="KW-1185">Reference proteome</keyword>
<dbReference type="EMBL" id="LJCR01000362">
    <property type="protein sequence ID" value="KPV53025.1"/>
    <property type="molecule type" value="Genomic_DNA"/>
</dbReference>
<dbReference type="InterPro" id="IPR011712">
    <property type="entry name" value="Sig_transdc_His_kin_sub3_dim/P"/>
</dbReference>
<keyword evidence="7" id="KW-0067">ATP-binding</keyword>
<dbReference type="InterPro" id="IPR005467">
    <property type="entry name" value="His_kinase_dom"/>
</dbReference>
<organism evidence="10 11">
    <name type="scientific">Kouleothrix aurantiaca</name>
    <dbReference type="NCBI Taxonomy" id="186479"/>
    <lineage>
        <taxon>Bacteria</taxon>
        <taxon>Bacillati</taxon>
        <taxon>Chloroflexota</taxon>
        <taxon>Chloroflexia</taxon>
        <taxon>Chloroflexales</taxon>
        <taxon>Roseiflexineae</taxon>
        <taxon>Roseiflexaceae</taxon>
        <taxon>Kouleothrix</taxon>
    </lineage>
</organism>
<dbReference type="GO" id="GO:0016020">
    <property type="term" value="C:membrane"/>
    <property type="evidence" value="ECO:0007669"/>
    <property type="project" value="InterPro"/>
</dbReference>
<evidence type="ECO:0000256" key="8">
    <source>
        <dbReference type="ARBA" id="ARBA00023012"/>
    </source>
</evidence>
<proteinExistence type="predicted"/>
<sequence length="333" mass="36452">MNATLDAAYQRLLKELCRRLGAARAELQLLGNADMPARTIVQDDARPVGAGAHAIAIPIREGAHDIGRLHMVFASSAPLPDPAEQELAQTMVELAALLVEEHHQLSWGVLRQASRRILSVAEEELQRIVLDIHDGPVQKLFALSSHLALLQAQLGDTPPEARATLEPTVQRATMLIEGALQDIRVMLSGLRMAEFHQRSLPDVLEELAFQHETLTSNHVALEIAGAIPPVSMPVKIALYRVMQEGLSNAYRHANVDRHAVRVSSHDGWVELEVADQGRGFEPPPLEGPGATEREEHIGLRGMRERMHLVGGQLRVISQPGQGTRVIVQVPSDA</sequence>
<dbReference type="PANTHER" id="PTHR24421:SF10">
    <property type="entry name" value="NITRATE_NITRITE SENSOR PROTEIN NARQ"/>
    <property type="match status" value="1"/>
</dbReference>
<dbReference type="SUPFAM" id="SSF55874">
    <property type="entry name" value="ATPase domain of HSP90 chaperone/DNA topoisomerase II/histidine kinase"/>
    <property type="match status" value="1"/>
</dbReference>
<keyword evidence="3" id="KW-0597">Phosphoprotein</keyword>
<dbReference type="Gene3D" id="3.30.565.10">
    <property type="entry name" value="Histidine kinase-like ATPase, C-terminal domain"/>
    <property type="match status" value="1"/>
</dbReference>
<dbReference type="GO" id="GO:0046983">
    <property type="term" value="F:protein dimerization activity"/>
    <property type="evidence" value="ECO:0007669"/>
    <property type="project" value="InterPro"/>
</dbReference>
<dbReference type="Gene3D" id="1.20.5.1930">
    <property type="match status" value="1"/>
</dbReference>
<evidence type="ECO:0000256" key="1">
    <source>
        <dbReference type="ARBA" id="ARBA00000085"/>
    </source>
</evidence>
<name>A0A0P9DI03_9CHLR</name>
<comment type="catalytic activity">
    <reaction evidence="1">
        <text>ATP + protein L-histidine = ADP + protein N-phospho-L-histidine.</text>
        <dbReference type="EC" id="2.7.13.3"/>
    </reaction>
</comment>
<dbReference type="AlphaFoldDB" id="A0A0P9DI03"/>
<keyword evidence="8" id="KW-0902">Two-component regulatory system</keyword>
<keyword evidence="4" id="KW-0808">Transferase</keyword>
<dbReference type="GO" id="GO:0000155">
    <property type="term" value="F:phosphorelay sensor kinase activity"/>
    <property type="evidence" value="ECO:0007669"/>
    <property type="project" value="InterPro"/>
</dbReference>
<keyword evidence="6 10" id="KW-0418">Kinase</keyword>
<evidence type="ECO:0000259" key="9">
    <source>
        <dbReference type="PROSITE" id="PS50109"/>
    </source>
</evidence>
<dbReference type="GO" id="GO:0005524">
    <property type="term" value="F:ATP binding"/>
    <property type="evidence" value="ECO:0007669"/>
    <property type="project" value="UniProtKB-KW"/>
</dbReference>
<dbReference type="PROSITE" id="PS50109">
    <property type="entry name" value="HIS_KIN"/>
    <property type="match status" value="1"/>
</dbReference>
<dbReference type="InterPro" id="IPR003594">
    <property type="entry name" value="HATPase_dom"/>
</dbReference>
<keyword evidence="5" id="KW-0547">Nucleotide-binding</keyword>
<dbReference type="InterPro" id="IPR036890">
    <property type="entry name" value="HATPase_C_sf"/>
</dbReference>
<evidence type="ECO:0000256" key="4">
    <source>
        <dbReference type="ARBA" id="ARBA00022679"/>
    </source>
</evidence>
<comment type="caution">
    <text evidence="10">The sequence shown here is derived from an EMBL/GenBank/DDBJ whole genome shotgun (WGS) entry which is preliminary data.</text>
</comment>
<dbReference type="Proteomes" id="UP000050509">
    <property type="component" value="Unassembled WGS sequence"/>
</dbReference>
<dbReference type="InterPro" id="IPR050482">
    <property type="entry name" value="Sensor_HK_TwoCompSys"/>
</dbReference>
<dbReference type="EC" id="2.7.13.3" evidence="2"/>
<reference evidence="10 11" key="1">
    <citation type="submission" date="2015-09" db="EMBL/GenBank/DDBJ databases">
        <title>Draft genome sequence of Kouleothrix aurantiaca JCM 19913.</title>
        <authorList>
            <person name="Hemp J."/>
        </authorList>
    </citation>
    <scope>NUCLEOTIDE SEQUENCE [LARGE SCALE GENOMIC DNA]</scope>
    <source>
        <strain evidence="10 11">COM-B</strain>
    </source>
</reference>
<dbReference type="Pfam" id="PF07730">
    <property type="entry name" value="HisKA_3"/>
    <property type="match status" value="1"/>
</dbReference>